<reference evidence="12" key="1">
    <citation type="journal article" date="2018" name="Nat. Microbiol.">
        <title>Leveraging single-cell genomics to expand the fungal tree of life.</title>
        <authorList>
            <person name="Ahrendt S.R."/>
            <person name="Quandt C.A."/>
            <person name="Ciobanu D."/>
            <person name="Clum A."/>
            <person name="Salamov A."/>
            <person name="Andreopoulos B."/>
            <person name="Cheng J.F."/>
            <person name="Woyke T."/>
            <person name="Pelin A."/>
            <person name="Henrissat B."/>
            <person name="Reynolds N.K."/>
            <person name="Benny G.L."/>
            <person name="Smith M.E."/>
            <person name="James T.Y."/>
            <person name="Grigoriev I.V."/>
        </authorList>
    </citation>
    <scope>NUCLEOTIDE SEQUENCE [LARGE SCALE GENOMIC DNA]</scope>
    <source>
        <strain evidence="12">RSA 1356</strain>
    </source>
</reference>
<dbReference type="InterPro" id="IPR002125">
    <property type="entry name" value="CMP_dCMP_dom"/>
</dbReference>
<dbReference type="InterPro" id="IPR016193">
    <property type="entry name" value="Cytidine_deaminase-like"/>
</dbReference>
<gene>
    <name evidence="11" type="ORF">THASP1DRAFT_14755</name>
</gene>
<dbReference type="SUPFAM" id="SSF52540">
    <property type="entry name" value="P-loop containing nucleoside triphosphate hydrolases"/>
    <property type="match status" value="1"/>
</dbReference>
<keyword evidence="6" id="KW-0862">Zinc</keyword>
<dbReference type="EC" id="3.5.4.12" evidence="7"/>
<dbReference type="STRING" id="78915.A0A4V1IWX4"/>
<dbReference type="GO" id="GO:0008270">
    <property type="term" value="F:zinc ion binding"/>
    <property type="evidence" value="ECO:0007669"/>
    <property type="project" value="InterPro"/>
</dbReference>
<evidence type="ECO:0000256" key="9">
    <source>
        <dbReference type="ARBA" id="ARBA00071582"/>
    </source>
</evidence>
<dbReference type="Gene3D" id="3.40.140.10">
    <property type="entry name" value="Cytidine Deaminase, domain 2"/>
    <property type="match status" value="1"/>
</dbReference>
<dbReference type="InterPro" id="IPR027417">
    <property type="entry name" value="P-loop_NTPase"/>
</dbReference>
<dbReference type="PROSITE" id="PS51747">
    <property type="entry name" value="CYT_DCMP_DEAMINASES_2"/>
    <property type="match status" value="1"/>
</dbReference>
<dbReference type="OrthoDB" id="10063137at2759"/>
<evidence type="ECO:0000256" key="2">
    <source>
        <dbReference type="ARBA" id="ARBA00006576"/>
    </source>
</evidence>
<accession>A0A4V1IWX4</accession>
<name>A0A4V1IWX4_9FUNG</name>
<dbReference type="CDD" id="cd01286">
    <property type="entry name" value="deoxycytidylate_deaminase"/>
    <property type="match status" value="1"/>
</dbReference>
<feature type="domain" description="CMP/dCMP-type deaminase" evidence="10">
    <location>
        <begin position="182"/>
        <end position="332"/>
    </location>
</feature>
<dbReference type="SUPFAM" id="SSF53927">
    <property type="entry name" value="Cytidine deaminase-like"/>
    <property type="match status" value="1"/>
</dbReference>
<protein>
    <recommendedName>
        <fullName evidence="9">Deoxycytidylate deaminase</fullName>
        <ecNumber evidence="7">3.5.4.12</ecNumber>
    </recommendedName>
    <alternativeName>
        <fullName evidence="8">dCMP deaminase</fullName>
    </alternativeName>
</protein>
<dbReference type="PROSITE" id="PS00903">
    <property type="entry name" value="CYT_DCMP_DEAMINASES_1"/>
    <property type="match status" value="1"/>
</dbReference>
<comment type="similarity">
    <text evidence="2">Belongs to the cytidine and deoxycytidylate deaminase family.</text>
</comment>
<dbReference type="Proteomes" id="UP000271241">
    <property type="component" value="Unassembled WGS sequence"/>
</dbReference>
<dbReference type="AlphaFoldDB" id="A0A4V1IWX4"/>
<dbReference type="GO" id="GO:0009165">
    <property type="term" value="P:nucleotide biosynthetic process"/>
    <property type="evidence" value="ECO:0007669"/>
    <property type="project" value="UniProtKB-KW"/>
</dbReference>
<evidence type="ECO:0000256" key="3">
    <source>
        <dbReference type="ARBA" id="ARBA00022723"/>
    </source>
</evidence>
<proteinExistence type="inferred from homology"/>
<keyword evidence="4" id="KW-0545">Nucleotide biosynthesis</keyword>
<dbReference type="GO" id="GO:0004132">
    <property type="term" value="F:dCMP deaminase activity"/>
    <property type="evidence" value="ECO:0007669"/>
    <property type="project" value="UniProtKB-EC"/>
</dbReference>
<dbReference type="GO" id="GO:0005737">
    <property type="term" value="C:cytoplasm"/>
    <property type="evidence" value="ECO:0007669"/>
    <property type="project" value="TreeGrafter"/>
</dbReference>
<evidence type="ECO:0000256" key="8">
    <source>
        <dbReference type="ARBA" id="ARBA00041763"/>
    </source>
</evidence>
<evidence type="ECO:0000256" key="4">
    <source>
        <dbReference type="ARBA" id="ARBA00022727"/>
    </source>
</evidence>
<dbReference type="InterPro" id="IPR035105">
    <property type="entry name" value="Deoxycytidylate_deaminase_dom"/>
</dbReference>
<dbReference type="EMBL" id="KZ992544">
    <property type="protein sequence ID" value="RKP09069.1"/>
    <property type="molecule type" value="Genomic_DNA"/>
</dbReference>
<dbReference type="FunFam" id="3.40.140.10:FF:000035">
    <property type="entry name" value="dCMP deaminase"/>
    <property type="match status" value="1"/>
</dbReference>
<dbReference type="PANTHER" id="PTHR11086">
    <property type="entry name" value="DEOXYCYTIDYLATE DEAMINASE-RELATED"/>
    <property type="match status" value="1"/>
</dbReference>
<evidence type="ECO:0000259" key="10">
    <source>
        <dbReference type="PROSITE" id="PS51747"/>
    </source>
</evidence>
<evidence type="ECO:0000256" key="5">
    <source>
        <dbReference type="ARBA" id="ARBA00022801"/>
    </source>
</evidence>
<keyword evidence="3" id="KW-0479">Metal-binding</keyword>
<sequence>MLIGIVGPACSGRHTVARLLVERDGFRLLTIRAPAGTVPGPVAPARIGSDDDDNNNAFANAKQLLAYVTPRWRERFVTCDIASLDVLEQLRHRPFFVLLAVDAPTLIRYARLTARHVQPKDQPSLEEFLRLDDQHCFGTPSITAALTQCADIHVNNMYTNVDELYAHISCLRLTDPKRLRPSWDAYFMLLADLAALRSNCMKRRVGCIIVRERRVVATGYNGTPRGIVNCNEGGCPRCNRGSACGTALDECICLHAEENALLEAGQERIQGGNCTLYCNTCPCLGCAKRIVQMGISEVVFARAYGSDSATKTLFLTAGVHLRQYQPAGVRLETQSNDTLTPF</sequence>
<dbReference type="InterPro" id="IPR015517">
    <property type="entry name" value="dCMP_deaminase-rel"/>
</dbReference>
<dbReference type="PANTHER" id="PTHR11086:SF18">
    <property type="entry name" value="DEOXYCYTIDYLATE DEAMINASE"/>
    <property type="match status" value="1"/>
</dbReference>
<organism evidence="11 12">
    <name type="scientific">Thamnocephalis sphaerospora</name>
    <dbReference type="NCBI Taxonomy" id="78915"/>
    <lineage>
        <taxon>Eukaryota</taxon>
        <taxon>Fungi</taxon>
        <taxon>Fungi incertae sedis</taxon>
        <taxon>Zoopagomycota</taxon>
        <taxon>Zoopagomycotina</taxon>
        <taxon>Zoopagomycetes</taxon>
        <taxon>Zoopagales</taxon>
        <taxon>Sigmoideomycetaceae</taxon>
        <taxon>Thamnocephalis</taxon>
    </lineage>
</organism>
<evidence type="ECO:0000256" key="7">
    <source>
        <dbReference type="ARBA" id="ARBA00038938"/>
    </source>
</evidence>
<dbReference type="Gene3D" id="3.40.50.300">
    <property type="entry name" value="P-loop containing nucleotide triphosphate hydrolases"/>
    <property type="match status" value="1"/>
</dbReference>
<evidence type="ECO:0000256" key="1">
    <source>
        <dbReference type="ARBA" id="ARBA00001947"/>
    </source>
</evidence>
<evidence type="ECO:0000256" key="6">
    <source>
        <dbReference type="ARBA" id="ARBA00022833"/>
    </source>
</evidence>
<evidence type="ECO:0000313" key="11">
    <source>
        <dbReference type="EMBL" id="RKP09069.1"/>
    </source>
</evidence>
<dbReference type="InterPro" id="IPR016192">
    <property type="entry name" value="APOBEC/CMP_deaminase_Zn-bd"/>
</dbReference>
<comment type="cofactor">
    <cofactor evidence="1">
        <name>Zn(2+)</name>
        <dbReference type="ChEBI" id="CHEBI:29105"/>
    </cofactor>
</comment>
<dbReference type="Pfam" id="PF00383">
    <property type="entry name" value="dCMP_cyt_deam_1"/>
    <property type="match status" value="1"/>
</dbReference>
<keyword evidence="12" id="KW-1185">Reference proteome</keyword>
<keyword evidence="5" id="KW-0378">Hydrolase</keyword>
<evidence type="ECO:0000313" key="12">
    <source>
        <dbReference type="Proteomes" id="UP000271241"/>
    </source>
</evidence>